<dbReference type="Pfam" id="PF07883">
    <property type="entry name" value="Cupin_2"/>
    <property type="match status" value="1"/>
</dbReference>
<feature type="domain" description="Cupin type-2" evidence="1">
    <location>
        <begin position="37"/>
        <end position="99"/>
    </location>
</feature>
<proteinExistence type="predicted"/>
<dbReference type="AlphaFoldDB" id="A0A3B7R2J3"/>
<dbReference type="RefSeq" id="WP_119443440.1">
    <property type="nucleotide sequence ID" value="NZ_CP032317.1"/>
</dbReference>
<keyword evidence="3" id="KW-1185">Reference proteome</keyword>
<dbReference type="KEGG" id="hyh:D3Y59_01575"/>
<reference evidence="2 3" key="1">
    <citation type="submission" date="2018-09" db="EMBL/GenBank/DDBJ databases">
        <title>Hymenobacter medium sp. nov., isolated from R2A medium.</title>
        <authorList>
            <person name="Yingchao G."/>
        </authorList>
    </citation>
    <scope>NUCLEOTIDE SEQUENCE [LARGE SCALE GENOMIC DNA]</scope>
    <source>
        <strain evidence="3">sh-6</strain>
    </source>
</reference>
<name>A0A3B7R2J3_9BACT</name>
<dbReference type="EMBL" id="CP032317">
    <property type="protein sequence ID" value="AYA35851.1"/>
    <property type="molecule type" value="Genomic_DNA"/>
</dbReference>
<dbReference type="Gene3D" id="2.60.120.10">
    <property type="entry name" value="Jelly Rolls"/>
    <property type="match status" value="1"/>
</dbReference>
<protein>
    <submittedName>
        <fullName evidence="2">Cupin domain-containing protein</fullName>
    </submittedName>
</protein>
<dbReference type="SUPFAM" id="SSF51182">
    <property type="entry name" value="RmlC-like cupins"/>
    <property type="match status" value="1"/>
</dbReference>
<organism evidence="2 3">
    <name type="scientific">Hymenobacter oligotrophus</name>
    <dbReference type="NCBI Taxonomy" id="2319843"/>
    <lineage>
        <taxon>Bacteria</taxon>
        <taxon>Pseudomonadati</taxon>
        <taxon>Bacteroidota</taxon>
        <taxon>Cytophagia</taxon>
        <taxon>Cytophagales</taxon>
        <taxon>Hymenobacteraceae</taxon>
        <taxon>Hymenobacter</taxon>
    </lineage>
</organism>
<evidence type="ECO:0000259" key="1">
    <source>
        <dbReference type="Pfam" id="PF07883"/>
    </source>
</evidence>
<gene>
    <name evidence="2" type="ORF">D3Y59_01575</name>
</gene>
<accession>A0A3B7R2J3</accession>
<dbReference type="OrthoDB" id="1423961at2"/>
<dbReference type="InterPro" id="IPR013096">
    <property type="entry name" value="Cupin_2"/>
</dbReference>
<dbReference type="InterPro" id="IPR014710">
    <property type="entry name" value="RmlC-like_jellyroll"/>
</dbReference>
<evidence type="ECO:0000313" key="2">
    <source>
        <dbReference type="EMBL" id="AYA35851.1"/>
    </source>
</evidence>
<sequence length="184" mass="20752">MNITYPHVIENCIGEKIIFHRVQPEPDGDRVLVQNFVQPGIGPVMHTHWLQDECLTVLEGRIGYQVLGQPKQYAGPGDTVLFERGTPHRFWNAGDDVLHCEGWIKPANTIVFFLSAIYAAQNKSGTAEPERFDGAYLMQRYASEYDLPEIPGFVKKAIIPATYQLGKLLGKYEHMQDAPDPIRA</sequence>
<dbReference type="Proteomes" id="UP000262802">
    <property type="component" value="Chromosome"/>
</dbReference>
<evidence type="ECO:0000313" key="3">
    <source>
        <dbReference type="Proteomes" id="UP000262802"/>
    </source>
</evidence>
<dbReference type="CDD" id="cd02208">
    <property type="entry name" value="cupin_RmlC-like"/>
    <property type="match status" value="1"/>
</dbReference>
<dbReference type="InterPro" id="IPR011051">
    <property type="entry name" value="RmlC_Cupin_sf"/>
</dbReference>